<evidence type="ECO:0000313" key="6">
    <source>
        <dbReference type="EMBL" id="MCI2228002.1"/>
    </source>
</evidence>
<evidence type="ECO:0000259" key="5">
    <source>
        <dbReference type="PROSITE" id="PS50059"/>
    </source>
</evidence>
<protein>
    <recommendedName>
        <fullName evidence="4">Peptidyl-prolyl cis-trans isomerase</fullName>
        <ecNumber evidence="4">5.2.1.8</ecNumber>
    </recommendedName>
</protein>
<evidence type="ECO:0000256" key="3">
    <source>
        <dbReference type="PROSITE-ProRule" id="PRU00277"/>
    </source>
</evidence>
<dbReference type="InterPro" id="IPR019869">
    <property type="entry name" value="Motility-assoc_PPIase_GldI"/>
</dbReference>
<evidence type="ECO:0000256" key="4">
    <source>
        <dbReference type="RuleBase" id="RU003915"/>
    </source>
</evidence>
<gene>
    <name evidence="6" type="primary">gldI</name>
    <name evidence="6" type="ORF">MC378_02400</name>
</gene>
<dbReference type="Pfam" id="PF00254">
    <property type="entry name" value="FKBP_C"/>
    <property type="match status" value="1"/>
</dbReference>
<dbReference type="EC" id="5.2.1.8" evidence="4"/>
<dbReference type="EMBL" id="JAKQYM010000001">
    <property type="protein sequence ID" value="MCI2228002.1"/>
    <property type="molecule type" value="Genomic_DNA"/>
</dbReference>
<comment type="similarity">
    <text evidence="4">Belongs to the FKBP-type PPIase family.</text>
</comment>
<evidence type="ECO:0000256" key="1">
    <source>
        <dbReference type="ARBA" id="ARBA00000971"/>
    </source>
</evidence>
<name>A0A9X1VKU5_9FLAO</name>
<keyword evidence="3 4" id="KW-0413">Isomerase</keyword>
<dbReference type="GO" id="GO:0003755">
    <property type="term" value="F:peptidyl-prolyl cis-trans isomerase activity"/>
    <property type="evidence" value="ECO:0007669"/>
    <property type="project" value="UniProtKB-UniRule"/>
</dbReference>
<keyword evidence="2 3" id="KW-0697">Rotamase</keyword>
<comment type="caution">
    <text evidence="6">The sequence shown here is derived from an EMBL/GenBank/DDBJ whole genome shotgun (WGS) entry which is preliminary data.</text>
</comment>
<dbReference type="InterPro" id="IPR046357">
    <property type="entry name" value="PPIase_dom_sf"/>
</dbReference>
<feature type="domain" description="PPIase FKBP-type" evidence="5">
    <location>
        <begin position="88"/>
        <end position="175"/>
    </location>
</feature>
<comment type="catalytic activity">
    <reaction evidence="1 3 4">
        <text>[protein]-peptidylproline (omega=180) = [protein]-peptidylproline (omega=0)</text>
        <dbReference type="Rhea" id="RHEA:16237"/>
        <dbReference type="Rhea" id="RHEA-COMP:10747"/>
        <dbReference type="Rhea" id="RHEA-COMP:10748"/>
        <dbReference type="ChEBI" id="CHEBI:83833"/>
        <dbReference type="ChEBI" id="CHEBI:83834"/>
        <dbReference type="EC" id="5.2.1.8"/>
    </reaction>
</comment>
<dbReference type="AlphaFoldDB" id="A0A9X1VKU5"/>
<dbReference type="SUPFAM" id="SSF54534">
    <property type="entry name" value="FKBP-like"/>
    <property type="match status" value="1"/>
</dbReference>
<evidence type="ECO:0000313" key="7">
    <source>
        <dbReference type="Proteomes" id="UP001139369"/>
    </source>
</evidence>
<reference evidence="6" key="1">
    <citation type="submission" date="2022-02" db="EMBL/GenBank/DDBJ databases">
        <title>Polaribacter sp. MSW13, isolated from seawater.</title>
        <authorList>
            <person name="Kristyanto S."/>
            <person name="Jung J."/>
            <person name="Jeon C.O."/>
        </authorList>
    </citation>
    <scope>NUCLEOTIDE SEQUENCE</scope>
    <source>
        <strain evidence="6">MSW13</strain>
    </source>
</reference>
<dbReference type="InterPro" id="IPR001179">
    <property type="entry name" value="PPIase_FKBP_dom"/>
</dbReference>
<dbReference type="Proteomes" id="UP001139369">
    <property type="component" value="Unassembled WGS sequence"/>
</dbReference>
<proteinExistence type="inferred from homology"/>
<accession>A0A9X1VKU5</accession>
<evidence type="ECO:0000256" key="2">
    <source>
        <dbReference type="ARBA" id="ARBA00023110"/>
    </source>
</evidence>
<organism evidence="6 7">
    <name type="scientific">Polaribacter marinus</name>
    <dbReference type="NCBI Taxonomy" id="2916838"/>
    <lineage>
        <taxon>Bacteria</taxon>
        <taxon>Pseudomonadati</taxon>
        <taxon>Bacteroidota</taxon>
        <taxon>Flavobacteriia</taxon>
        <taxon>Flavobacteriales</taxon>
        <taxon>Flavobacteriaceae</taxon>
    </lineage>
</organism>
<dbReference type="Gene3D" id="3.10.50.40">
    <property type="match status" value="1"/>
</dbReference>
<dbReference type="PROSITE" id="PS50059">
    <property type="entry name" value="FKBP_PPIASE"/>
    <property type="match status" value="1"/>
</dbReference>
<dbReference type="RefSeq" id="WP_242177117.1">
    <property type="nucleotide sequence ID" value="NZ_JAKQYM010000001.1"/>
</dbReference>
<sequence length="175" mass="19866">MKIRFLFFAILCLGCAKEVPRRPIDPKPSTTLLSETISTSKALNKIEENKIIELIKKDSLRIYQQSSYGFWYTYINKIDKDLPTPQTGNEVSFEYEITDLNNTVLYSKEELGIKNYTIDKEDFITAIQKGIKLMKIGETVTFVIPSYSAYGITGDGNKIGMNQSIKSTITLLTIK</sequence>
<dbReference type="NCBIfam" id="TIGR03516">
    <property type="entry name" value="ppisom_GldI"/>
    <property type="match status" value="1"/>
</dbReference>
<keyword evidence="7" id="KW-1185">Reference proteome</keyword>